<feature type="transmembrane region" description="Helical" evidence="10">
    <location>
        <begin position="362"/>
        <end position="384"/>
    </location>
</feature>
<feature type="domain" description="NADH-Ubiquinone oxidoreductase (complex I) chain 5 N-terminal" evidence="12">
    <location>
        <begin position="63"/>
        <end position="108"/>
    </location>
</feature>
<dbReference type="InterPro" id="IPR050616">
    <property type="entry name" value="CPA3_Na-H_Antiporter_A"/>
</dbReference>
<dbReference type="Proteomes" id="UP000031802">
    <property type="component" value="Unassembled WGS sequence"/>
</dbReference>
<feature type="transmembrane region" description="Helical" evidence="10">
    <location>
        <begin position="268"/>
        <end position="289"/>
    </location>
</feature>
<dbReference type="PRINTS" id="PR01434">
    <property type="entry name" value="NADHDHGNASE5"/>
</dbReference>
<dbReference type="PANTHER" id="PTHR43373:SF1">
    <property type="entry name" value="NA(+)_H(+) ANTIPORTER SUBUNIT A"/>
    <property type="match status" value="1"/>
</dbReference>
<dbReference type="InterPro" id="IPR025383">
    <property type="entry name" value="MrpA_C/MbhD"/>
</dbReference>
<dbReference type="Pfam" id="PF13244">
    <property type="entry name" value="MbhD"/>
    <property type="match status" value="1"/>
</dbReference>
<dbReference type="PATRIC" id="fig|1229276.3.peg.728"/>
<feature type="transmembrane region" description="Helical" evidence="10">
    <location>
        <begin position="448"/>
        <end position="469"/>
    </location>
</feature>
<dbReference type="OrthoDB" id="9807568at2"/>
<dbReference type="InterPro" id="IPR046806">
    <property type="entry name" value="MrpA_C/MbhE"/>
</dbReference>
<accession>A0A0B8TBJ8</accession>
<evidence type="ECO:0000313" key="15">
    <source>
        <dbReference type="EMBL" id="KGE15600.1"/>
    </source>
</evidence>
<evidence type="ECO:0000256" key="9">
    <source>
        <dbReference type="RuleBase" id="RU000320"/>
    </source>
</evidence>
<dbReference type="eggNOG" id="COG2111">
    <property type="taxonomic scope" value="Bacteria"/>
</dbReference>
<feature type="transmembrane region" description="Helical" evidence="10">
    <location>
        <begin position="199"/>
        <end position="217"/>
    </location>
</feature>
<evidence type="ECO:0000256" key="8">
    <source>
        <dbReference type="ARBA" id="ARBA00023136"/>
    </source>
</evidence>
<dbReference type="GO" id="GO:0015297">
    <property type="term" value="F:antiporter activity"/>
    <property type="evidence" value="ECO:0007669"/>
    <property type="project" value="UniProtKB-KW"/>
</dbReference>
<keyword evidence="16" id="KW-1185">Reference proteome</keyword>
<feature type="transmembrane region" description="Helical" evidence="10">
    <location>
        <begin position="565"/>
        <end position="585"/>
    </location>
</feature>
<dbReference type="GO" id="GO:0005886">
    <property type="term" value="C:plasma membrane"/>
    <property type="evidence" value="ECO:0007669"/>
    <property type="project" value="UniProtKB-SubCell"/>
</dbReference>
<dbReference type="eggNOG" id="COG1009">
    <property type="taxonomic scope" value="Bacteria"/>
</dbReference>
<protein>
    <submittedName>
        <fullName evidence="15">Putative monovalent cation/H+ antiporter subunit A</fullName>
    </submittedName>
</protein>
<comment type="caution">
    <text evidence="15">The sequence shown here is derived from an EMBL/GenBank/DDBJ whole genome shotgun (WGS) entry which is preliminary data.</text>
</comment>
<dbReference type="STRING" id="1229276.DI53_0704"/>
<keyword evidence="5 9" id="KW-0812">Transmembrane</keyword>
<dbReference type="GO" id="GO:0006811">
    <property type="term" value="P:monoatomic ion transport"/>
    <property type="evidence" value="ECO:0007669"/>
    <property type="project" value="UniProtKB-KW"/>
</dbReference>
<reference evidence="15 16" key="2">
    <citation type="journal article" date="2015" name="PLoS ONE">
        <title>Whole-Genome Optical Mapping and Finished Genome Sequence of Sphingobacterium deserti sp. nov., a New Species Isolated from the Western Desert of China.</title>
        <authorList>
            <person name="Teng C."/>
            <person name="Zhou Z."/>
            <person name="Molnar I."/>
            <person name="Li X."/>
            <person name="Tang R."/>
            <person name="Chen M."/>
            <person name="Wang L."/>
            <person name="Su S."/>
            <person name="Zhang W."/>
            <person name="Lin M."/>
        </authorList>
    </citation>
    <scope>NUCLEOTIDE SEQUENCE [LARGE SCALE GENOMIC DNA]</scope>
    <source>
        <strain evidence="16">ACCC05744</strain>
    </source>
</reference>
<feature type="transmembrane region" description="Helical" evidence="10">
    <location>
        <begin position="622"/>
        <end position="642"/>
    </location>
</feature>
<dbReference type="NCBIfam" id="NF009287">
    <property type="entry name" value="PRK12647.1"/>
    <property type="match status" value="1"/>
</dbReference>
<organism evidence="15 16">
    <name type="scientific">Sphingobacterium deserti</name>
    <dbReference type="NCBI Taxonomy" id="1229276"/>
    <lineage>
        <taxon>Bacteria</taxon>
        <taxon>Pseudomonadati</taxon>
        <taxon>Bacteroidota</taxon>
        <taxon>Sphingobacteriia</taxon>
        <taxon>Sphingobacteriales</taxon>
        <taxon>Sphingobacteriaceae</taxon>
        <taxon>Sphingobacterium</taxon>
    </lineage>
</organism>
<dbReference type="InterPro" id="IPR001516">
    <property type="entry name" value="Proton_antipo_N"/>
</dbReference>
<dbReference type="EMBL" id="JJMU01000010">
    <property type="protein sequence ID" value="KGE15600.1"/>
    <property type="molecule type" value="Genomic_DNA"/>
</dbReference>
<feature type="transmembrane region" description="Helical" evidence="10">
    <location>
        <begin position="107"/>
        <end position="124"/>
    </location>
</feature>
<feature type="transmembrane region" description="Helical" evidence="10">
    <location>
        <begin position="404"/>
        <end position="427"/>
    </location>
</feature>
<evidence type="ECO:0000256" key="4">
    <source>
        <dbReference type="ARBA" id="ARBA00022475"/>
    </source>
</evidence>
<evidence type="ECO:0000259" key="11">
    <source>
        <dbReference type="Pfam" id="PF00361"/>
    </source>
</evidence>
<evidence type="ECO:0000256" key="7">
    <source>
        <dbReference type="ARBA" id="ARBA00023065"/>
    </source>
</evidence>
<keyword evidence="6 10" id="KW-1133">Transmembrane helix</keyword>
<evidence type="ECO:0000313" key="16">
    <source>
        <dbReference type="Proteomes" id="UP000031802"/>
    </source>
</evidence>
<keyword evidence="2" id="KW-0813">Transport</keyword>
<dbReference type="RefSeq" id="WP_037495354.1">
    <property type="nucleotide sequence ID" value="NZ_JJMU01000010.1"/>
</dbReference>
<dbReference type="Pfam" id="PF00361">
    <property type="entry name" value="Proton_antipo_M"/>
    <property type="match status" value="1"/>
</dbReference>
<feature type="transmembrane region" description="Helical" evidence="10">
    <location>
        <begin position="648"/>
        <end position="669"/>
    </location>
</feature>
<keyword evidence="3" id="KW-0050">Antiport</keyword>
<dbReference type="Pfam" id="PF00662">
    <property type="entry name" value="Proton_antipo_N"/>
    <property type="match status" value="1"/>
</dbReference>
<comment type="subcellular location">
    <subcellularLocation>
        <location evidence="1">Cell membrane</location>
        <topology evidence="1">Multi-pass membrane protein</topology>
    </subcellularLocation>
    <subcellularLocation>
        <location evidence="9">Membrane</location>
        <topology evidence="9">Multi-pass membrane protein</topology>
    </subcellularLocation>
</comment>
<evidence type="ECO:0000259" key="14">
    <source>
        <dbReference type="Pfam" id="PF20501"/>
    </source>
</evidence>
<feature type="domain" description="MrpA C-terminal/MbhE" evidence="14">
    <location>
        <begin position="682"/>
        <end position="761"/>
    </location>
</feature>
<gene>
    <name evidence="15" type="ORF">DI53_0704</name>
</gene>
<feature type="transmembrane region" description="Helical" evidence="10">
    <location>
        <begin position="159"/>
        <end position="179"/>
    </location>
</feature>
<dbReference type="Pfam" id="PF20501">
    <property type="entry name" value="MbhE"/>
    <property type="match status" value="1"/>
</dbReference>
<dbReference type="PANTHER" id="PTHR43373">
    <property type="entry name" value="NA(+)/H(+) ANTIPORTER SUBUNIT"/>
    <property type="match status" value="1"/>
</dbReference>
<feature type="transmembrane region" description="Helical" evidence="10">
    <location>
        <begin position="681"/>
        <end position="703"/>
    </location>
</feature>
<feature type="domain" description="NADH:quinone oxidoreductase/Mrp antiporter transmembrane" evidence="11">
    <location>
        <begin position="124"/>
        <end position="412"/>
    </location>
</feature>
<evidence type="ECO:0000256" key="5">
    <source>
        <dbReference type="ARBA" id="ARBA00022692"/>
    </source>
</evidence>
<feature type="transmembrane region" description="Helical" evidence="10">
    <location>
        <begin position="29"/>
        <end position="55"/>
    </location>
</feature>
<sequence>MLFTVLTGLITSGLLIPFGKLIKIKWSFLLPLIPVLLFIFYLLHIPTIAGGTNLVQHVNWVPSMGVNLDFRLDGLSLLFALLITGIGTAIFFYARTYLKGHVYYDRFFAYLLLFMSAMLGVVLSNNILTLFVFWELTSISSFFLIGFNNDSKESRSSALTALSITGLGGFFLLAGLILMGNVAGTFVISELFSKHDVLLAHPLYPLIAGLIFIGAFTKSAQFPFHFWLPGAMKAPTPVSAYLHSATMVKAGIYLLARFTPVLGGNELWNNTLMIVGGFTMAFAAIHALFRVDLKGILAYSTISALGMLTFLLGLGTPEAIIAAAVFILVHALYKANLFMVTGIIDHETHTRDITRLAGLRKVLFPVFIAALLAALSSAGLPSTFGFIGKDLIYEATLHYEEHWALWLTALAIITNVGLVAAGFMAGLKPFTGKLPADFEKVHLPYPSMWIPPLLLGILGLIFGLFPGVVGDLFNNQAANAIAHAETGMKLKIWHGFNMVLLLSIATLAVGIVVYLVNKPSEKKLAAVERFNRIAPQRVFLRIGRSIMRASAWYTHTFHNGYLRSYHIKIIIFAELLLAYKLWISGPIKINWEELTPLSWYEVGIVAILLGALYIIVTTRSRLTSVVSTSVIGYCICLMFVFYSAPDLAMTQFTIDTLTTVLFVLVLYKLPSFINMTSRWIVIRDAMVALGFGVILSLIALRVLQEPNTTDVSSFYGENSYLLAKGKNVVNTILVDFRGIDTMFETVVLSIAAIGVYSLIRLRLKASEKE</sequence>
<feature type="transmembrane region" description="Helical" evidence="10">
    <location>
        <begin position="597"/>
        <end position="615"/>
    </location>
</feature>
<feature type="transmembrane region" description="Helical" evidence="10">
    <location>
        <begin position="320"/>
        <end position="341"/>
    </location>
</feature>
<evidence type="ECO:0000256" key="10">
    <source>
        <dbReference type="SAM" id="Phobius"/>
    </source>
</evidence>
<feature type="transmembrane region" description="Helical" evidence="10">
    <location>
        <begin position="741"/>
        <end position="759"/>
    </location>
</feature>
<keyword evidence="4" id="KW-1003">Cell membrane</keyword>
<evidence type="ECO:0000259" key="13">
    <source>
        <dbReference type="Pfam" id="PF13244"/>
    </source>
</evidence>
<feature type="transmembrane region" description="Helical" evidence="10">
    <location>
        <begin position="6"/>
        <end position="22"/>
    </location>
</feature>
<evidence type="ECO:0000256" key="6">
    <source>
        <dbReference type="ARBA" id="ARBA00022989"/>
    </source>
</evidence>
<keyword evidence="7" id="KW-0406">Ion transport</keyword>
<evidence type="ECO:0000256" key="3">
    <source>
        <dbReference type="ARBA" id="ARBA00022449"/>
    </source>
</evidence>
<dbReference type="AlphaFoldDB" id="A0A0B8TBJ8"/>
<evidence type="ECO:0000256" key="2">
    <source>
        <dbReference type="ARBA" id="ARBA00022448"/>
    </source>
</evidence>
<evidence type="ECO:0000256" key="1">
    <source>
        <dbReference type="ARBA" id="ARBA00004651"/>
    </source>
</evidence>
<name>A0A0B8TBJ8_9SPHI</name>
<feature type="transmembrane region" description="Helical" evidence="10">
    <location>
        <begin position="75"/>
        <end position="95"/>
    </location>
</feature>
<proteinExistence type="predicted"/>
<feature type="transmembrane region" description="Helical" evidence="10">
    <location>
        <begin position="296"/>
        <end position="314"/>
    </location>
</feature>
<evidence type="ECO:0000259" key="12">
    <source>
        <dbReference type="Pfam" id="PF00662"/>
    </source>
</evidence>
<feature type="transmembrane region" description="Helical" evidence="10">
    <location>
        <begin position="496"/>
        <end position="516"/>
    </location>
</feature>
<keyword evidence="8 10" id="KW-0472">Membrane</keyword>
<dbReference type="InterPro" id="IPR001750">
    <property type="entry name" value="ND/Mrp_TM"/>
</dbReference>
<reference evidence="16" key="1">
    <citation type="submission" date="2014-04" db="EMBL/GenBank/DDBJ databases">
        <title>Whole-Genome optical mapping and complete genome sequence of Sphingobacterium deserti sp. nov., a new spaces isolated from desert in the west of China.</title>
        <authorList>
            <person name="Teng C."/>
            <person name="Zhou Z."/>
            <person name="Li X."/>
            <person name="Chen M."/>
            <person name="Lin M."/>
            <person name="Wang L."/>
            <person name="Su S."/>
            <person name="Zhang C."/>
            <person name="Zhang W."/>
        </authorList>
    </citation>
    <scope>NUCLEOTIDE SEQUENCE [LARGE SCALE GENOMIC DNA]</scope>
    <source>
        <strain evidence="16">ACCC05744</strain>
    </source>
</reference>
<feature type="domain" description="MrpA C-terminal/MbhD" evidence="13">
    <location>
        <begin position="607"/>
        <end position="670"/>
    </location>
</feature>